<keyword evidence="5 7" id="KW-1133">Transmembrane helix</keyword>
<accession>A0ABT0CX02</accession>
<keyword evidence="6 7" id="KW-0472">Membrane</keyword>
<feature type="transmembrane region" description="Helical" evidence="7">
    <location>
        <begin position="369"/>
        <end position="387"/>
    </location>
</feature>
<evidence type="ECO:0000256" key="1">
    <source>
        <dbReference type="ARBA" id="ARBA00004651"/>
    </source>
</evidence>
<dbReference type="PROSITE" id="PS50850">
    <property type="entry name" value="MFS"/>
    <property type="match status" value="1"/>
</dbReference>
<keyword evidence="9" id="KW-0614">Plasmid</keyword>
<evidence type="ECO:0000259" key="8">
    <source>
        <dbReference type="PROSITE" id="PS50850"/>
    </source>
</evidence>
<evidence type="ECO:0000256" key="7">
    <source>
        <dbReference type="SAM" id="Phobius"/>
    </source>
</evidence>
<dbReference type="Gene3D" id="1.20.1250.20">
    <property type="entry name" value="MFS general substrate transporter like domains"/>
    <property type="match status" value="2"/>
</dbReference>
<reference evidence="9 10" key="1">
    <citation type="submission" date="2022-03" db="EMBL/GenBank/DDBJ databases">
        <title>Rhizobium SSM4.3 sp. nov., isolated from Sediment (Gouqi Island).</title>
        <authorList>
            <person name="Chen G."/>
        </authorList>
    </citation>
    <scope>NUCLEOTIDE SEQUENCE [LARGE SCALE GENOMIC DNA]</scope>
    <source>
        <strain evidence="9 10">SSM4.3</strain>
        <plasmid evidence="9">unnamed</plasmid>
    </source>
</reference>
<dbReference type="InterPro" id="IPR047200">
    <property type="entry name" value="MFS_YcaD-like"/>
</dbReference>
<proteinExistence type="predicted"/>
<evidence type="ECO:0000313" key="9">
    <source>
        <dbReference type="EMBL" id="MCJ8237688.1"/>
    </source>
</evidence>
<evidence type="ECO:0000256" key="4">
    <source>
        <dbReference type="ARBA" id="ARBA00022692"/>
    </source>
</evidence>
<feature type="transmembrane region" description="Helical" evidence="7">
    <location>
        <begin position="277"/>
        <end position="296"/>
    </location>
</feature>
<organism evidence="9 10">
    <name type="scientific">Peteryoungia algae</name>
    <dbReference type="NCBI Taxonomy" id="2919917"/>
    <lineage>
        <taxon>Bacteria</taxon>
        <taxon>Pseudomonadati</taxon>
        <taxon>Pseudomonadota</taxon>
        <taxon>Alphaproteobacteria</taxon>
        <taxon>Hyphomicrobiales</taxon>
        <taxon>Rhizobiaceae</taxon>
        <taxon>Peteryoungia</taxon>
    </lineage>
</organism>
<protein>
    <submittedName>
        <fullName evidence="9">MFS transporter</fullName>
    </submittedName>
</protein>
<keyword evidence="4 7" id="KW-0812">Transmembrane</keyword>
<dbReference type="InterPro" id="IPR020846">
    <property type="entry name" value="MFS_dom"/>
</dbReference>
<sequence>MQTAETTELVPDFAPDWAAIAVVILGVTAFAVGQGLTYPLIALILESRGVSSSMAGLNASVFALGLASSTLIIGKLTQAMRGDRLIVASLLGVSVALATFSTFDQLWIWFVARFLLGFCTSIIYTVSEAWLNTACPDRLRGRVSGAYSAGMCAGFAAGPLAIPLVGIEDGFAFAMTAAYVALVAFASVMLGRYARTRPEASEAGGLLTFVKLAPVLTLMVVAFGFSDIAAISMIPLYFVERGYSQNFAAFVVTMVALPTALAQPFVGWLLDRLSRPVIAVAGSLITAAAFLVLPFMTSQAALLITISILGAASFSLYTAALTLLGERFRGGLLVSGAAVFALAYAIGSATGSGATGLTMDLVSVDAGPVFVGLLMLGFTGFFALNLMRIRASGRDADA</sequence>
<feature type="transmembrane region" description="Helical" evidence="7">
    <location>
        <begin position="17"/>
        <end position="41"/>
    </location>
</feature>
<dbReference type="SUPFAM" id="SSF103473">
    <property type="entry name" value="MFS general substrate transporter"/>
    <property type="match status" value="1"/>
</dbReference>
<feature type="transmembrane region" description="Helical" evidence="7">
    <location>
        <begin position="53"/>
        <end position="73"/>
    </location>
</feature>
<feature type="transmembrane region" description="Helical" evidence="7">
    <location>
        <begin position="247"/>
        <end position="270"/>
    </location>
</feature>
<dbReference type="RefSeq" id="WP_245135214.1">
    <property type="nucleotide sequence ID" value="NZ_CP128477.1"/>
</dbReference>
<evidence type="ECO:0000256" key="6">
    <source>
        <dbReference type="ARBA" id="ARBA00023136"/>
    </source>
</evidence>
<evidence type="ECO:0000313" key="10">
    <source>
        <dbReference type="Proteomes" id="UP001522662"/>
    </source>
</evidence>
<dbReference type="PRINTS" id="PR01035">
    <property type="entry name" value="TCRTETA"/>
</dbReference>
<feature type="transmembrane region" description="Helical" evidence="7">
    <location>
        <begin position="302"/>
        <end position="324"/>
    </location>
</feature>
<comment type="subcellular location">
    <subcellularLocation>
        <location evidence="1">Cell membrane</location>
        <topology evidence="1">Multi-pass membrane protein</topology>
    </subcellularLocation>
</comment>
<keyword evidence="3" id="KW-1003">Cell membrane</keyword>
<gene>
    <name evidence="9" type="ORF">MKJ03_05065</name>
</gene>
<dbReference type="InterPro" id="IPR011701">
    <property type="entry name" value="MFS"/>
</dbReference>
<evidence type="ECO:0000256" key="5">
    <source>
        <dbReference type="ARBA" id="ARBA00022989"/>
    </source>
</evidence>
<dbReference type="InterPro" id="IPR036259">
    <property type="entry name" value="MFS_trans_sf"/>
</dbReference>
<keyword evidence="2" id="KW-0813">Transport</keyword>
<evidence type="ECO:0000256" key="2">
    <source>
        <dbReference type="ARBA" id="ARBA00022448"/>
    </source>
</evidence>
<name>A0ABT0CX02_9HYPH</name>
<geneLocation type="plasmid" evidence="9">
    <name>unnamed</name>
</geneLocation>
<evidence type="ECO:0000256" key="3">
    <source>
        <dbReference type="ARBA" id="ARBA00022475"/>
    </source>
</evidence>
<comment type="caution">
    <text evidence="9">The sequence shown here is derived from an EMBL/GenBank/DDBJ whole genome shotgun (WGS) entry which is preliminary data.</text>
</comment>
<dbReference type="CDD" id="cd17477">
    <property type="entry name" value="MFS_YcaD_like"/>
    <property type="match status" value="1"/>
</dbReference>
<feature type="domain" description="Major facilitator superfamily (MFS) profile" evidence="8">
    <location>
        <begin position="19"/>
        <end position="392"/>
    </location>
</feature>
<keyword evidence="10" id="KW-1185">Reference proteome</keyword>
<feature type="transmembrane region" description="Helical" evidence="7">
    <location>
        <begin position="146"/>
        <end position="165"/>
    </location>
</feature>
<dbReference type="Proteomes" id="UP001522662">
    <property type="component" value="Unassembled WGS sequence"/>
</dbReference>
<feature type="transmembrane region" description="Helical" evidence="7">
    <location>
        <begin position="107"/>
        <end position="126"/>
    </location>
</feature>
<dbReference type="InterPro" id="IPR001958">
    <property type="entry name" value="Tet-R_TetA/multi-R_MdtG-like"/>
</dbReference>
<feature type="transmembrane region" description="Helical" evidence="7">
    <location>
        <begin position="331"/>
        <end position="349"/>
    </location>
</feature>
<feature type="transmembrane region" description="Helical" evidence="7">
    <location>
        <begin position="171"/>
        <end position="191"/>
    </location>
</feature>
<dbReference type="Pfam" id="PF07690">
    <property type="entry name" value="MFS_1"/>
    <property type="match status" value="1"/>
</dbReference>
<dbReference type="PANTHER" id="PTHR23521:SF2">
    <property type="entry name" value="TRANSPORTER MFS SUPERFAMILY"/>
    <property type="match status" value="1"/>
</dbReference>
<dbReference type="EMBL" id="JALAYX010000001">
    <property type="protein sequence ID" value="MCJ8237688.1"/>
    <property type="molecule type" value="Genomic_DNA"/>
</dbReference>
<feature type="transmembrane region" description="Helical" evidence="7">
    <location>
        <begin position="85"/>
        <end position="101"/>
    </location>
</feature>
<feature type="transmembrane region" description="Helical" evidence="7">
    <location>
        <begin position="212"/>
        <end position="235"/>
    </location>
</feature>
<dbReference type="PANTHER" id="PTHR23521">
    <property type="entry name" value="TRANSPORTER MFS SUPERFAMILY"/>
    <property type="match status" value="1"/>
</dbReference>